<dbReference type="RefSeq" id="WP_085385789.1">
    <property type="nucleotide sequence ID" value="NZ_NAFJ01000157.1"/>
</dbReference>
<evidence type="ECO:0000259" key="1">
    <source>
        <dbReference type="Pfam" id="PF21834"/>
    </source>
</evidence>
<reference evidence="2 3" key="1">
    <citation type="submission" date="2017-03" db="EMBL/GenBank/DDBJ databases">
        <title>Whole genome sequences of fourteen strains of Bradyrhizobium canariense and one strain of Bradyrhizobium japonicum isolated from Lupinus (Papilionoideae: Genisteae) species in Algeria.</title>
        <authorList>
            <person name="Crovadore J."/>
            <person name="Chekireb D."/>
            <person name="Brachmann A."/>
            <person name="Chablais R."/>
            <person name="Cochard B."/>
            <person name="Lefort F."/>
        </authorList>
    </citation>
    <scope>NUCLEOTIDE SEQUENCE [LARGE SCALE GENOMIC DNA]</scope>
    <source>
        <strain evidence="2 3">UBMAN05</strain>
    </source>
</reference>
<dbReference type="InterPro" id="IPR054189">
    <property type="entry name" value="DUF6894"/>
</dbReference>
<evidence type="ECO:0000313" key="2">
    <source>
        <dbReference type="EMBL" id="OSJ21211.1"/>
    </source>
</evidence>
<dbReference type="Pfam" id="PF21834">
    <property type="entry name" value="DUF6894"/>
    <property type="match status" value="1"/>
</dbReference>
<protein>
    <recommendedName>
        <fullName evidence="1">DUF6894 domain-containing protein</fullName>
    </recommendedName>
</protein>
<dbReference type="Proteomes" id="UP000193884">
    <property type="component" value="Unassembled WGS sequence"/>
</dbReference>
<organism evidence="2 3">
    <name type="scientific">Bradyrhizobium canariense</name>
    <dbReference type="NCBI Taxonomy" id="255045"/>
    <lineage>
        <taxon>Bacteria</taxon>
        <taxon>Pseudomonadati</taxon>
        <taxon>Pseudomonadota</taxon>
        <taxon>Alphaproteobacteria</taxon>
        <taxon>Hyphomicrobiales</taxon>
        <taxon>Nitrobacteraceae</taxon>
        <taxon>Bradyrhizobium</taxon>
    </lineage>
</organism>
<accession>A0ABX3WT04</accession>
<keyword evidence="3" id="KW-1185">Reference proteome</keyword>
<proteinExistence type="predicted"/>
<dbReference type="EMBL" id="NAFK01000177">
    <property type="protein sequence ID" value="OSJ21211.1"/>
    <property type="molecule type" value="Genomic_DNA"/>
</dbReference>
<sequence length="69" mass="7640">MRRYYFPIFHKGETQADDVGELFRSAQLAVQYGARVARDIASDPDCDRDAGTVVIVIDASGAEIARHKV</sequence>
<name>A0ABX3WT04_9BRAD</name>
<feature type="domain" description="DUF6894" evidence="1">
    <location>
        <begin position="3"/>
        <end position="66"/>
    </location>
</feature>
<comment type="caution">
    <text evidence="2">The sequence shown here is derived from an EMBL/GenBank/DDBJ whole genome shotgun (WGS) entry which is preliminary data.</text>
</comment>
<evidence type="ECO:0000313" key="3">
    <source>
        <dbReference type="Proteomes" id="UP000193884"/>
    </source>
</evidence>
<gene>
    <name evidence="2" type="ORF">BST63_36215</name>
</gene>